<evidence type="ECO:0000313" key="2">
    <source>
        <dbReference type="Proteomes" id="UP000029227"/>
    </source>
</evidence>
<dbReference type="InterPro" id="IPR021806">
    <property type="entry name" value="DUF3379"/>
</dbReference>
<protein>
    <submittedName>
        <fullName evidence="1">Uncharacterized protein</fullName>
    </submittedName>
</protein>
<dbReference type="eggNOG" id="COG5662">
    <property type="taxonomic scope" value="Bacteria"/>
</dbReference>
<reference evidence="1 2" key="1">
    <citation type="journal article" date="2014" name="Genome Announc.">
        <title>Draft Genome Sequences of Two Vibrionaceae Species, Vibrio ponticus C121 and Photobacterium aphoticum C119, Isolated as Coral Reef Microbiota.</title>
        <authorList>
            <person name="Al-saari N."/>
            <person name="Meirelles P.M."/>
            <person name="Mino S."/>
            <person name="Suda W."/>
            <person name="Oshima K."/>
            <person name="Hattori M."/>
            <person name="Ohkuma M."/>
            <person name="Thompson F.L."/>
            <person name="Gomez-Gil B."/>
            <person name="Sawabe T."/>
            <person name="Sawabe T."/>
        </authorList>
    </citation>
    <scope>NUCLEOTIDE SEQUENCE [LARGE SCALE GENOMIC DNA]</scope>
    <source>
        <strain evidence="1 2">JCM 19237</strain>
    </source>
</reference>
<sequence>MDDLEFRRRLLADPNDNHPDMLESRNASLANRKLSDELQSLDSKLAQAMKVDVPDDLADKILFHQTSQPTPRRYRTSAFLVGGIRRVFGRVISGAF</sequence>
<proteinExistence type="predicted"/>
<comment type="caution">
    <text evidence="1">The sequence shown here is derived from an EMBL/GenBank/DDBJ whole genome shotgun (WGS) entry which is preliminary data.</text>
</comment>
<accession>A0A090QRQ6</accession>
<dbReference type="Proteomes" id="UP000029227">
    <property type="component" value="Unassembled WGS sequence"/>
</dbReference>
<gene>
    <name evidence="1" type="ORF">JCM19237_676</name>
</gene>
<dbReference type="STRING" id="754436.JCM19237_676"/>
<name>A0A090QRQ6_9GAMM</name>
<evidence type="ECO:0000313" key="1">
    <source>
        <dbReference type="EMBL" id="GAL05586.1"/>
    </source>
</evidence>
<dbReference type="AlphaFoldDB" id="A0A090QRQ6"/>
<dbReference type="Pfam" id="PF11859">
    <property type="entry name" value="DUF3379"/>
    <property type="match status" value="1"/>
</dbReference>
<dbReference type="EMBL" id="BBMN01000007">
    <property type="protein sequence ID" value="GAL05586.1"/>
    <property type="molecule type" value="Genomic_DNA"/>
</dbReference>
<organism evidence="1 2">
    <name type="scientific">Photobacterium aphoticum</name>
    <dbReference type="NCBI Taxonomy" id="754436"/>
    <lineage>
        <taxon>Bacteria</taxon>
        <taxon>Pseudomonadati</taxon>
        <taxon>Pseudomonadota</taxon>
        <taxon>Gammaproteobacteria</taxon>
        <taxon>Vibrionales</taxon>
        <taxon>Vibrionaceae</taxon>
        <taxon>Photobacterium</taxon>
    </lineage>
</organism>